<dbReference type="KEGG" id="cam:101508683"/>
<dbReference type="GO" id="GO:0006401">
    <property type="term" value="P:RNA catabolic process"/>
    <property type="evidence" value="ECO:0007669"/>
    <property type="project" value="TreeGrafter"/>
</dbReference>
<evidence type="ECO:0000256" key="4">
    <source>
        <dbReference type="ARBA" id="ARBA00022801"/>
    </source>
</evidence>
<keyword evidence="2" id="KW-0540">Nuclease</keyword>
<protein>
    <submittedName>
        <fullName evidence="10">Ribonuclease 1-like</fullName>
    </submittedName>
</protein>
<reference evidence="9" key="1">
    <citation type="journal article" date="2013" name="Nat. Biotechnol.">
        <title>Draft genome sequence of chickpea (Cicer arietinum) provides a resource for trait improvement.</title>
        <authorList>
            <person name="Varshney R.K."/>
            <person name="Song C."/>
            <person name="Saxena R.K."/>
            <person name="Azam S."/>
            <person name="Yu S."/>
            <person name="Sharpe A.G."/>
            <person name="Cannon S."/>
            <person name="Baek J."/>
            <person name="Rosen B.D."/>
            <person name="Tar'an B."/>
            <person name="Millan T."/>
            <person name="Zhang X."/>
            <person name="Ramsay L.D."/>
            <person name="Iwata A."/>
            <person name="Wang Y."/>
            <person name="Nelson W."/>
            <person name="Farmer A.D."/>
            <person name="Gaur P.M."/>
            <person name="Soderlund C."/>
            <person name="Penmetsa R.V."/>
            <person name="Xu C."/>
            <person name="Bharti A.K."/>
            <person name="He W."/>
            <person name="Winter P."/>
            <person name="Zhao S."/>
            <person name="Hane J.K."/>
            <person name="Carrasquilla-Garcia N."/>
            <person name="Condie J.A."/>
            <person name="Upadhyaya H.D."/>
            <person name="Luo M.C."/>
            <person name="Thudi M."/>
            <person name="Gowda C.L."/>
            <person name="Singh N.P."/>
            <person name="Lichtenzveig J."/>
            <person name="Gali K.K."/>
            <person name="Rubio J."/>
            <person name="Nadarajan N."/>
            <person name="Dolezel J."/>
            <person name="Bansal K.C."/>
            <person name="Xu X."/>
            <person name="Edwards D."/>
            <person name="Zhang G."/>
            <person name="Kahl G."/>
            <person name="Gil J."/>
            <person name="Singh K.B."/>
            <person name="Datta S.K."/>
            <person name="Jackson S.A."/>
            <person name="Wang J."/>
            <person name="Cook D.R."/>
        </authorList>
    </citation>
    <scope>NUCLEOTIDE SEQUENCE [LARGE SCALE GENOMIC DNA]</scope>
    <source>
        <strain evidence="9">cv. CDC Frontier</strain>
    </source>
</reference>
<dbReference type="OrthoDB" id="1632607at2759"/>
<evidence type="ECO:0000256" key="3">
    <source>
        <dbReference type="ARBA" id="ARBA00022759"/>
    </source>
</evidence>
<comment type="similarity">
    <text evidence="1 8">Belongs to the RNase T2 family.</text>
</comment>
<keyword evidence="9" id="KW-1185">Reference proteome</keyword>
<dbReference type="InterPro" id="IPR001568">
    <property type="entry name" value="RNase_T2-like"/>
</dbReference>
<evidence type="ECO:0000313" key="10">
    <source>
        <dbReference type="RefSeq" id="XP_004503396.3"/>
    </source>
</evidence>
<dbReference type="RefSeq" id="XP_004503396.3">
    <property type="nucleotide sequence ID" value="XM_004503339.3"/>
</dbReference>
<dbReference type="SUPFAM" id="SSF55895">
    <property type="entry name" value="Ribonuclease Rh-like"/>
    <property type="match status" value="1"/>
</dbReference>
<dbReference type="InterPro" id="IPR033697">
    <property type="entry name" value="Ribonuclease_T2_eukaryotic"/>
</dbReference>
<dbReference type="GO" id="GO:0005576">
    <property type="term" value="C:extracellular region"/>
    <property type="evidence" value="ECO:0007669"/>
    <property type="project" value="TreeGrafter"/>
</dbReference>
<evidence type="ECO:0000256" key="8">
    <source>
        <dbReference type="RuleBase" id="RU004328"/>
    </source>
</evidence>
<keyword evidence="6" id="KW-0456">Lyase</keyword>
<keyword evidence="4" id="KW-0378">Hydrolase</keyword>
<reference evidence="10" key="2">
    <citation type="submission" date="2025-08" db="UniProtKB">
        <authorList>
            <consortium name="RefSeq"/>
        </authorList>
    </citation>
    <scope>IDENTIFICATION</scope>
    <source>
        <tissue evidence="10">Etiolated seedlings</tissue>
    </source>
</reference>
<evidence type="ECO:0000256" key="1">
    <source>
        <dbReference type="ARBA" id="ARBA00007469"/>
    </source>
</evidence>
<dbReference type="Pfam" id="PF00445">
    <property type="entry name" value="Ribonuclease_T2"/>
    <property type="match status" value="1"/>
</dbReference>
<dbReference type="PANTHER" id="PTHR11240">
    <property type="entry name" value="RIBONUCLEASE T2"/>
    <property type="match status" value="1"/>
</dbReference>
<dbReference type="GO" id="GO:0033897">
    <property type="term" value="F:ribonuclease T2 activity"/>
    <property type="evidence" value="ECO:0007669"/>
    <property type="project" value="InterPro"/>
</dbReference>
<feature type="active site" evidence="7">
    <location>
        <position position="82"/>
    </location>
</feature>
<evidence type="ECO:0000256" key="2">
    <source>
        <dbReference type="ARBA" id="ARBA00022722"/>
    </source>
</evidence>
<evidence type="ECO:0000313" key="9">
    <source>
        <dbReference type="Proteomes" id="UP000087171"/>
    </source>
</evidence>
<feature type="active site" evidence="7">
    <location>
        <position position="86"/>
    </location>
</feature>
<dbReference type="PaxDb" id="3827-XP_004503396.1"/>
<proteinExistence type="inferred from homology"/>
<dbReference type="Proteomes" id="UP000087171">
    <property type="component" value="Chromosome Ca6"/>
</dbReference>
<evidence type="ECO:0000256" key="6">
    <source>
        <dbReference type="ARBA" id="ARBA00023239"/>
    </source>
</evidence>
<dbReference type="PANTHER" id="PTHR11240:SF75">
    <property type="entry name" value="RIBONUCLEASE 3"/>
    <property type="match status" value="1"/>
</dbReference>
<organism evidence="9 10">
    <name type="scientific">Cicer arietinum</name>
    <name type="common">Chickpea</name>
    <name type="synonym">Garbanzo</name>
    <dbReference type="NCBI Taxonomy" id="3827"/>
    <lineage>
        <taxon>Eukaryota</taxon>
        <taxon>Viridiplantae</taxon>
        <taxon>Streptophyta</taxon>
        <taxon>Embryophyta</taxon>
        <taxon>Tracheophyta</taxon>
        <taxon>Spermatophyta</taxon>
        <taxon>Magnoliopsida</taxon>
        <taxon>eudicotyledons</taxon>
        <taxon>Gunneridae</taxon>
        <taxon>Pentapetalae</taxon>
        <taxon>rosids</taxon>
        <taxon>fabids</taxon>
        <taxon>Fabales</taxon>
        <taxon>Fabaceae</taxon>
        <taxon>Papilionoideae</taxon>
        <taxon>50 kb inversion clade</taxon>
        <taxon>NPAAA clade</taxon>
        <taxon>Hologalegina</taxon>
        <taxon>IRL clade</taxon>
        <taxon>Cicereae</taxon>
        <taxon>Cicer</taxon>
    </lineage>
</organism>
<keyword evidence="3" id="KW-0255">Endonuclease</keyword>
<evidence type="ECO:0000256" key="5">
    <source>
        <dbReference type="ARBA" id="ARBA00023157"/>
    </source>
</evidence>
<evidence type="ECO:0000256" key="7">
    <source>
        <dbReference type="PIRSR" id="PIRSR633697-1"/>
    </source>
</evidence>
<dbReference type="GO" id="GO:0016787">
    <property type="term" value="F:hydrolase activity"/>
    <property type="evidence" value="ECO:0007669"/>
    <property type="project" value="UniProtKB-KW"/>
</dbReference>
<sequence>MAEQWPPTFCRNKHCSVIPPGKFTIHGLWPSNQTSLRSPKCVTKDPQLQKFTKAMISKLETQLDLSWPNLKGQSNEQFWAYEWNAHGICSSNMFNQTQYFELALNIWSRYDLFDILKQEGISPGIKVSYDITKIRNAIRKHINLNVFPQIHCVNSELLEIRLCLDQSGNTYIRCPTPGNCGNTVLWEP</sequence>
<feature type="active site" evidence="7">
    <location>
        <position position="26"/>
    </location>
</feature>
<dbReference type="AlphaFoldDB" id="A0A1S2YET8"/>
<keyword evidence="5" id="KW-1015">Disulfide bond</keyword>
<dbReference type="PROSITE" id="PS00530">
    <property type="entry name" value="RNASE_T2_1"/>
    <property type="match status" value="1"/>
</dbReference>
<dbReference type="CDD" id="cd01061">
    <property type="entry name" value="RNase_T2_euk"/>
    <property type="match status" value="1"/>
</dbReference>
<dbReference type="InterPro" id="IPR036430">
    <property type="entry name" value="RNase_T2-like_sf"/>
</dbReference>
<accession>A0A1S2YET8</accession>
<dbReference type="eggNOG" id="KOG1642">
    <property type="taxonomic scope" value="Eukaryota"/>
</dbReference>
<name>A0A1S2YET8_CICAR</name>
<dbReference type="InterPro" id="IPR018188">
    <property type="entry name" value="RNase_T2_His_AS_1"/>
</dbReference>
<gene>
    <name evidence="10" type="primary">LOC101508683</name>
</gene>
<dbReference type="Gene3D" id="3.90.730.10">
    <property type="entry name" value="Ribonuclease T2-like"/>
    <property type="match status" value="1"/>
</dbReference>
<dbReference type="GO" id="GO:0003723">
    <property type="term" value="F:RNA binding"/>
    <property type="evidence" value="ECO:0007669"/>
    <property type="project" value="InterPro"/>
</dbReference>